<dbReference type="Proteomes" id="UP001431199">
    <property type="component" value="Unassembled WGS sequence"/>
</dbReference>
<dbReference type="CDD" id="cd03225">
    <property type="entry name" value="ABC_cobalt_CbiO_domain1"/>
    <property type="match status" value="1"/>
</dbReference>
<dbReference type="NCBIfam" id="TIGR04520">
    <property type="entry name" value="ECF_ATPase_1"/>
    <property type="match status" value="1"/>
</dbReference>
<comment type="caution">
    <text evidence="10">The sequence shown here is derived from an EMBL/GenBank/DDBJ whole genome shotgun (WGS) entry which is preliminary data.</text>
</comment>
<evidence type="ECO:0000256" key="3">
    <source>
        <dbReference type="ARBA" id="ARBA00022448"/>
    </source>
</evidence>
<name>A0ABT2LYK3_9FIRM</name>
<accession>A0ABT2LYK3</accession>
<comment type="subcellular location">
    <subcellularLocation>
        <location evidence="1">Cell membrane</location>
        <topology evidence="1">Peripheral membrane protein</topology>
    </subcellularLocation>
</comment>
<evidence type="ECO:0000256" key="4">
    <source>
        <dbReference type="ARBA" id="ARBA00022475"/>
    </source>
</evidence>
<protein>
    <submittedName>
        <fullName evidence="10">Energy-coupling factor transporter ATPase</fullName>
    </submittedName>
</protein>
<organism evidence="10 11">
    <name type="scientific">Eubacterium album</name>
    <dbReference type="NCBI Taxonomy" id="2978477"/>
    <lineage>
        <taxon>Bacteria</taxon>
        <taxon>Bacillati</taxon>
        <taxon>Bacillota</taxon>
        <taxon>Clostridia</taxon>
        <taxon>Eubacteriales</taxon>
        <taxon>Eubacteriaceae</taxon>
        <taxon>Eubacterium</taxon>
    </lineage>
</organism>
<proteinExistence type="inferred from homology"/>
<keyword evidence="3" id="KW-0813">Transport</keyword>
<keyword evidence="7" id="KW-1278">Translocase</keyword>
<evidence type="ECO:0000256" key="7">
    <source>
        <dbReference type="ARBA" id="ARBA00022967"/>
    </source>
</evidence>
<gene>
    <name evidence="10" type="ORF">N5B56_04575</name>
</gene>
<feature type="domain" description="ABC transporter" evidence="9">
    <location>
        <begin position="4"/>
        <end position="244"/>
    </location>
</feature>
<evidence type="ECO:0000313" key="10">
    <source>
        <dbReference type="EMBL" id="MCT7398366.1"/>
    </source>
</evidence>
<evidence type="ECO:0000256" key="8">
    <source>
        <dbReference type="ARBA" id="ARBA00023136"/>
    </source>
</evidence>
<evidence type="ECO:0000259" key="9">
    <source>
        <dbReference type="PROSITE" id="PS50893"/>
    </source>
</evidence>
<dbReference type="PANTHER" id="PTHR43553">
    <property type="entry name" value="HEAVY METAL TRANSPORTER"/>
    <property type="match status" value="1"/>
</dbReference>
<dbReference type="SMART" id="SM00382">
    <property type="entry name" value="AAA"/>
    <property type="match status" value="1"/>
</dbReference>
<dbReference type="InterPro" id="IPR003439">
    <property type="entry name" value="ABC_transporter-like_ATP-bd"/>
</dbReference>
<dbReference type="InterPro" id="IPR030947">
    <property type="entry name" value="EcfA_1"/>
</dbReference>
<comment type="similarity">
    <text evidence="2">Belongs to the ABC transporter superfamily.</text>
</comment>
<keyword evidence="5" id="KW-0547">Nucleotide-binding</keyword>
<dbReference type="InterPro" id="IPR027417">
    <property type="entry name" value="P-loop_NTPase"/>
</dbReference>
<evidence type="ECO:0000256" key="5">
    <source>
        <dbReference type="ARBA" id="ARBA00022741"/>
    </source>
</evidence>
<dbReference type="SUPFAM" id="SSF52540">
    <property type="entry name" value="P-loop containing nucleoside triphosphate hydrolases"/>
    <property type="match status" value="1"/>
</dbReference>
<evidence type="ECO:0000313" key="11">
    <source>
        <dbReference type="Proteomes" id="UP001431199"/>
    </source>
</evidence>
<dbReference type="InterPro" id="IPR017871">
    <property type="entry name" value="ABC_transporter-like_CS"/>
</dbReference>
<dbReference type="EMBL" id="JAODBU010000003">
    <property type="protein sequence ID" value="MCT7398366.1"/>
    <property type="molecule type" value="Genomic_DNA"/>
</dbReference>
<keyword evidence="4" id="KW-1003">Cell membrane</keyword>
<reference evidence="10" key="1">
    <citation type="submission" date="2022-09" db="EMBL/GenBank/DDBJ databases">
        <title>Eubacterium sp. LFL-14 isolated from human feces.</title>
        <authorList>
            <person name="Liu F."/>
        </authorList>
    </citation>
    <scope>NUCLEOTIDE SEQUENCE</scope>
    <source>
        <strain evidence="10">LFL-14</strain>
    </source>
</reference>
<evidence type="ECO:0000256" key="6">
    <source>
        <dbReference type="ARBA" id="ARBA00022840"/>
    </source>
</evidence>
<dbReference type="Gene3D" id="3.40.50.300">
    <property type="entry name" value="P-loop containing nucleotide triphosphate hydrolases"/>
    <property type="match status" value="1"/>
</dbReference>
<evidence type="ECO:0000256" key="2">
    <source>
        <dbReference type="ARBA" id="ARBA00005417"/>
    </source>
</evidence>
<keyword evidence="11" id="KW-1185">Reference proteome</keyword>
<keyword evidence="8" id="KW-0472">Membrane</keyword>
<dbReference type="RefSeq" id="WP_117908984.1">
    <property type="nucleotide sequence ID" value="NZ_JAODBU010000003.1"/>
</dbReference>
<dbReference type="PROSITE" id="PS50893">
    <property type="entry name" value="ABC_TRANSPORTER_2"/>
    <property type="match status" value="1"/>
</dbReference>
<dbReference type="InterPro" id="IPR050095">
    <property type="entry name" value="ECF_ABC_transporter_ATP-bd"/>
</dbReference>
<keyword evidence="6" id="KW-0067">ATP-binding</keyword>
<dbReference type="InterPro" id="IPR003593">
    <property type="entry name" value="AAA+_ATPase"/>
</dbReference>
<sequence length="283" mass="31398">MGIINIKHLVHKFKDNDENAEIITAIDGVDLDVEEGQFIAILGHNGSGKSSLAKHINALLAPTEGTVLISGMNTKDEKKIWDIRQQAGMVFQNPDNQIVSAVVEEDVAFGPENLGVPTEKIWEQVNYALKAVDMTAYRLHSPMKLSGGQKQRVAIAGIIAMEPKCIILDEPTAMLDPIGREEVISTLEELNKAKNITIILITHHMSETIHADKIFVMNKGKIELQGTPREVFCEVEKMKELGLEVPQVTELGFELQKEGLNIKNGTLEIDELVDEIVRVYNNN</sequence>
<dbReference type="InterPro" id="IPR015856">
    <property type="entry name" value="ABC_transpr_CbiO/EcfA_su"/>
</dbReference>
<evidence type="ECO:0000256" key="1">
    <source>
        <dbReference type="ARBA" id="ARBA00004202"/>
    </source>
</evidence>
<dbReference type="Pfam" id="PF00005">
    <property type="entry name" value="ABC_tran"/>
    <property type="match status" value="1"/>
</dbReference>
<dbReference type="PANTHER" id="PTHR43553:SF24">
    <property type="entry name" value="ENERGY-COUPLING FACTOR TRANSPORTER ATP-BINDING PROTEIN ECFA1"/>
    <property type="match status" value="1"/>
</dbReference>
<dbReference type="PROSITE" id="PS00211">
    <property type="entry name" value="ABC_TRANSPORTER_1"/>
    <property type="match status" value="1"/>
</dbReference>